<evidence type="ECO:0000259" key="16">
    <source>
        <dbReference type="SMART" id="SM00642"/>
    </source>
</evidence>
<feature type="domain" description="Carbohydrate binding module family 25" evidence="17">
    <location>
        <begin position="614"/>
        <end position="691"/>
    </location>
</feature>
<protein>
    <recommendedName>
        <fullName evidence="5">Alpha-amylase</fullName>
        <ecNumber evidence="4">3.2.1.1</ecNumber>
    </recommendedName>
    <alternativeName>
        <fullName evidence="11">1,4-alpha-D-glucan glucanohydrolase</fullName>
    </alternativeName>
</protein>
<feature type="domain" description="Alpha-amylase C-terminal" evidence="15">
    <location>
        <begin position="427"/>
        <end position="505"/>
    </location>
</feature>
<dbReference type="Proteomes" id="UP000000628">
    <property type="component" value="Chromosome"/>
</dbReference>
<evidence type="ECO:0000256" key="8">
    <source>
        <dbReference type="ARBA" id="ARBA00022837"/>
    </source>
</evidence>
<dbReference type="SMART" id="SM00632">
    <property type="entry name" value="Aamy_C"/>
    <property type="match status" value="1"/>
</dbReference>
<keyword evidence="9" id="KW-0119">Carbohydrate metabolism</keyword>
<dbReference type="Gene3D" id="3.20.20.80">
    <property type="entry name" value="Glycosidases"/>
    <property type="match status" value="1"/>
</dbReference>
<evidence type="ECO:0000259" key="15">
    <source>
        <dbReference type="SMART" id="SM00632"/>
    </source>
</evidence>
<dbReference type="InterPro" id="IPR031319">
    <property type="entry name" value="A-amylase_C"/>
</dbReference>
<dbReference type="CAZy" id="CBM25">
    <property type="family name" value="Carbohydrate-Binding Module Family 25"/>
</dbReference>
<dbReference type="SMART" id="SM01066">
    <property type="entry name" value="CBM_25"/>
    <property type="match status" value="3"/>
</dbReference>
<evidence type="ECO:0000256" key="11">
    <source>
        <dbReference type="ARBA" id="ARBA00030238"/>
    </source>
</evidence>
<reference evidence="18 19" key="1">
    <citation type="journal article" date="2009" name="Stand. Genomic Sci.">
        <title>Complete genome sequence of Jonesia denitrificans type strain (Prevot 55134).</title>
        <authorList>
            <person name="Pukall R."/>
            <person name="Gehrich-Schroter G."/>
            <person name="Lapidus A."/>
            <person name="Nolan M."/>
            <person name="Glavina Del Rio T."/>
            <person name="Lucas S."/>
            <person name="Chen F."/>
            <person name="Tice H."/>
            <person name="Pitluck S."/>
            <person name="Cheng J.F."/>
            <person name="Copeland A."/>
            <person name="Saunders E."/>
            <person name="Brettin T."/>
            <person name="Detter J.C."/>
            <person name="Bruce D."/>
            <person name="Goodwin L."/>
            <person name="Pati A."/>
            <person name="Ivanova N."/>
            <person name="Mavromatis K."/>
            <person name="Ovchinnikova G."/>
            <person name="Chen A."/>
            <person name="Palaniappan K."/>
            <person name="Land M."/>
            <person name="Hauser L."/>
            <person name="Chang Y.J."/>
            <person name="Jeffries C.D."/>
            <person name="Chain P."/>
            <person name="Goker M."/>
            <person name="Bristow J."/>
            <person name="Eisen J.A."/>
            <person name="Markowitz V."/>
            <person name="Hugenholtz P."/>
            <person name="Kyrpides N.C."/>
            <person name="Klenk H.P."/>
            <person name="Han C."/>
        </authorList>
    </citation>
    <scope>NUCLEOTIDE SEQUENCE [LARGE SCALE GENOMIC DNA]</scope>
    <source>
        <strain evidence="19">ATCC 14870 / DSM 20603 / BCRC 15368 / CIP 55.134 / JCM 11481 / NBRC 15587 / NCTC 10816 / Prevot 55134</strain>
    </source>
</reference>
<feature type="region of interest" description="Disordered" evidence="13">
    <location>
        <begin position="817"/>
        <end position="873"/>
    </location>
</feature>
<accession>C7R011</accession>
<dbReference type="RefSeq" id="WP_015772197.1">
    <property type="nucleotide sequence ID" value="NC_013174.1"/>
</dbReference>
<comment type="catalytic activity">
    <reaction evidence="1">
        <text>Endohydrolysis of (1-&gt;4)-alpha-D-glucosidic linkages in polysaccharides containing three or more (1-&gt;4)-alpha-linked D-glucose units.</text>
        <dbReference type="EC" id="3.2.1.1"/>
    </reaction>
</comment>
<dbReference type="OrthoDB" id="9805159at2"/>
<feature type="compositionally biased region" description="Acidic residues" evidence="13">
    <location>
        <begin position="708"/>
        <end position="726"/>
    </location>
</feature>
<dbReference type="CDD" id="cd11317">
    <property type="entry name" value="AmyAc_bac_euk_AmyA"/>
    <property type="match status" value="1"/>
</dbReference>
<keyword evidence="14" id="KW-1133">Transmembrane helix</keyword>
<dbReference type="InterPro" id="IPR006048">
    <property type="entry name" value="A-amylase/branching_C"/>
</dbReference>
<dbReference type="InterPro" id="IPR006047">
    <property type="entry name" value="GH13_cat_dom"/>
</dbReference>
<proteinExistence type="inferred from homology"/>
<dbReference type="PANTHER" id="PTHR43447">
    <property type="entry name" value="ALPHA-AMYLASE"/>
    <property type="match status" value="1"/>
</dbReference>
<dbReference type="Gene3D" id="2.60.40.10">
    <property type="entry name" value="Immunoglobulins"/>
    <property type="match status" value="3"/>
</dbReference>
<dbReference type="SMART" id="SM00642">
    <property type="entry name" value="Aamy"/>
    <property type="match status" value="1"/>
</dbReference>
<dbReference type="KEGG" id="jde:Jden_1927"/>
<organism evidence="18 19">
    <name type="scientific">Jonesia denitrificans (strain ATCC 14870 / DSM 20603 / BCRC 15368 / CIP 55.134 / JCM 11481 / NBRC 15587 / NCTC 10816 / Prevot 55134)</name>
    <name type="common">Listeria denitrificans</name>
    <dbReference type="NCBI Taxonomy" id="471856"/>
    <lineage>
        <taxon>Bacteria</taxon>
        <taxon>Bacillati</taxon>
        <taxon>Actinomycetota</taxon>
        <taxon>Actinomycetes</taxon>
        <taxon>Micrococcales</taxon>
        <taxon>Jonesiaceae</taxon>
        <taxon>Jonesia</taxon>
    </lineage>
</organism>
<keyword evidence="14" id="KW-0812">Transmembrane</keyword>
<dbReference type="AlphaFoldDB" id="C7R011"/>
<dbReference type="SUPFAM" id="SSF51011">
    <property type="entry name" value="Glycosyl hydrolase domain"/>
    <property type="match status" value="1"/>
</dbReference>
<dbReference type="PRINTS" id="PR00110">
    <property type="entry name" value="ALPHAAMYLASE"/>
</dbReference>
<keyword evidence="8" id="KW-0106">Calcium</keyword>
<keyword evidence="14" id="KW-0472">Membrane</keyword>
<dbReference type="InterPro" id="IPR006046">
    <property type="entry name" value="Alpha_amylase"/>
</dbReference>
<keyword evidence="19" id="KW-1185">Reference proteome</keyword>
<sequence length="914" mass="98607">MRMHTPTERTPRTRRVWRIGYPMIATLSTAFLLIVAGAVPASSAPQLDLPRVASTDVDTGLVRSVDGEPSGTHVIANLFQWNWTSVAQECTTSIGPAGYDYVQVSPPQEHVLGDAWWTSYQPVSYRIESKLGTRAEFEAMVDTCRDAGVGIIADAVINHMSGSPEGEGWAGTPYSEENYPGPEGQYTPANFNDCKTDIADYNNREQVQNCRLVGLQDLATGTDYVRQEIAAYLDDLADLGVAGYRIDAAKHMPAADLEAIKAATTTAKNLYWVHEVIGSGGEPIQPSEYLGSGDSHEFNYARTLRSRFGGDIADLQLLGTHLTLLPSDDAGVFVDNHDTERNGETLSYKDGDRYVLANVFMLSYPYGLPTVYSGYEFSERDAGAPQDSTGLIDDVTCADGAWTCMHRNPVITSMVGFAHHVAGEPVTDWATVSENVIGYGRDDKGFVVINNSADSVTHTFTTSLPAGTYCDVLASDCTELTVDAQGTVDITVAPMSAVALSTDNASNLQPRDVVVPDTVTVYYSTAAGWDDYYLHYGVGDSWTTVPGEQMQPACDGFVAAQITTNGTPPVVTFNDGSGTWDSNNGANYTVTREHTLIRNGVTHEMDPCSFDRAGQTTVYYAVNPNWVEHRFHYSVGLRGWTQVPGDLMYPACEGWVKKTIDTGGEDIEGVFNSEGMEWDNNQEQNYHLSGRYVHVNEGTVTSGNPCDGQDELDEPTTPEPEPEEPANPDYTTTRVYYRSADQWATTYIHFGVAGGAWTEVPGIEMAQVCDGWLRHDIDSEGRRVQVAFNDGGENWDSNNGANYQVTSESVTIEDGVLAEGDPCPTVTEPDTDNPDNADDTDSGQGSGDNPGTDSGVEGDDLQAGAGAGSGGAGDELADTGADLMAVLALSALSILLAGMGFMVRKGRLGRQSIR</sequence>
<evidence type="ECO:0000256" key="1">
    <source>
        <dbReference type="ARBA" id="ARBA00000548"/>
    </source>
</evidence>
<keyword evidence="6" id="KW-0479">Metal-binding</keyword>
<comment type="cofactor">
    <cofactor evidence="2">
        <name>Ca(2+)</name>
        <dbReference type="ChEBI" id="CHEBI:29108"/>
    </cofactor>
</comment>
<evidence type="ECO:0000313" key="18">
    <source>
        <dbReference type="EMBL" id="ACV09569.1"/>
    </source>
</evidence>
<evidence type="ECO:0000256" key="3">
    <source>
        <dbReference type="ARBA" id="ARBA00008061"/>
    </source>
</evidence>
<dbReference type="InterPro" id="IPR013780">
    <property type="entry name" value="Glyco_hydro_b"/>
</dbReference>
<evidence type="ECO:0000256" key="7">
    <source>
        <dbReference type="ARBA" id="ARBA00022801"/>
    </source>
</evidence>
<evidence type="ECO:0000256" key="10">
    <source>
        <dbReference type="ARBA" id="ARBA00023295"/>
    </source>
</evidence>
<feature type="region of interest" description="Disordered" evidence="13">
    <location>
        <begin position="697"/>
        <end position="730"/>
    </location>
</feature>
<dbReference type="SUPFAM" id="SSF51445">
    <property type="entry name" value="(Trans)glycosidases"/>
    <property type="match status" value="1"/>
</dbReference>
<gene>
    <name evidence="18" type="ordered locus">Jden_1927</name>
</gene>
<dbReference type="CAZy" id="GH13">
    <property type="family name" value="Glycoside Hydrolase Family 13"/>
</dbReference>
<evidence type="ECO:0000256" key="13">
    <source>
        <dbReference type="SAM" id="MobiDB-lite"/>
    </source>
</evidence>
<comment type="similarity">
    <text evidence="3 12">Belongs to the glycosyl hydrolase 13 family.</text>
</comment>
<dbReference type="Pfam" id="PF03423">
    <property type="entry name" value="CBM_25"/>
    <property type="match status" value="3"/>
</dbReference>
<feature type="transmembrane region" description="Helical" evidence="14">
    <location>
        <begin position="883"/>
        <end position="903"/>
    </location>
</feature>
<evidence type="ECO:0000256" key="6">
    <source>
        <dbReference type="ARBA" id="ARBA00022723"/>
    </source>
</evidence>
<name>C7R011_JONDD</name>
<keyword evidence="10" id="KW-0326">Glycosidase</keyword>
<evidence type="ECO:0000256" key="4">
    <source>
        <dbReference type="ARBA" id="ARBA00012595"/>
    </source>
</evidence>
<dbReference type="STRING" id="471856.Jden_1927"/>
<dbReference type="EMBL" id="CP001706">
    <property type="protein sequence ID" value="ACV09569.1"/>
    <property type="molecule type" value="Genomic_DNA"/>
</dbReference>
<dbReference type="InterPro" id="IPR013783">
    <property type="entry name" value="Ig-like_fold"/>
</dbReference>
<feature type="compositionally biased region" description="Acidic residues" evidence="13">
    <location>
        <begin position="829"/>
        <end position="841"/>
    </location>
</feature>
<dbReference type="GO" id="GO:0005975">
    <property type="term" value="P:carbohydrate metabolic process"/>
    <property type="evidence" value="ECO:0007669"/>
    <property type="project" value="InterPro"/>
</dbReference>
<dbReference type="InterPro" id="IPR005085">
    <property type="entry name" value="CBM25"/>
</dbReference>
<dbReference type="HOGENOM" id="CLU_318268_0_0_11"/>
<dbReference type="GO" id="GO:2001070">
    <property type="term" value="F:starch binding"/>
    <property type="evidence" value="ECO:0007669"/>
    <property type="project" value="InterPro"/>
</dbReference>
<dbReference type="Pfam" id="PF02806">
    <property type="entry name" value="Alpha-amylase_C"/>
    <property type="match status" value="1"/>
</dbReference>
<evidence type="ECO:0000259" key="17">
    <source>
        <dbReference type="SMART" id="SM01066"/>
    </source>
</evidence>
<evidence type="ECO:0000256" key="2">
    <source>
        <dbReference type="ARBA" id="ARBA00001913"/>
    </source>
</evidence>
<keyword evidence="7" id="KW-0378">Hydrolase</keyword>
<dbReference type="Pfam" id="PF00128">
    <property type="entry name" value="Alpha-amylase"/>
    <property type="match status" value="1"/>
</dbReference>
<evidence type="ECO:0000256" key="9">
    <source>
        <dbReference type="ARBA" id="ARBA00023277"/>
    </source>
</evidence>
<evidence type="ECO:0000256" key="12">
    <source>
        <dbReference type="RuleBase" id="RU003615"/>
    </source>
</evidence>
<dbReference type="GO" id="GO:0046872">
    <property type="term" value="F:metal ion binding"/>
    <property type="evidence" value="ECO:0007669"/>
    <property type="project" value="UniProtKB-KW"/>
</dbReference>
<feature type="domain" description="Carbohydrate binding module family 25" evidence="17">
    <location>
        <begin position="516"/>
        <end position="593"/>
    </location>
</feature>
<dbReference type="eggNOG" id="COG0366">
    <property type="taxonomic scope" value="Bacteria"/>
</dbReference>
<dbReference type="Gene3D" id="2.60.40.1180">
    <property type="entry name" value="Golgi alpha-mannosidase II"/>
    <property type="match status" value="1"/>
</dbReference>
<dbReference type="InterPro" id="IPR017853">
    <property type="entry name" value="GH"/>
</dbReference>
<feature type="domain" description="Carbohydrate binding module family 25" evidence="17">
    <location>
        <begin position="729"/>
        <end position="808"/>
    </location>
</feature>
<feature type="domain" description="Glycosyl hydrolase family 13 catalytic" evidence="16">
    <location>
        <begin position="73"/>
        <end position="418"/>
    </location>
</feature>
<evidence type="ECO:0000313" key="19">
    <source>
        <dbReference type="Proteomes" id="UP000000628"/>
    </source>
</evidence>
<evidence type="ECO:0000256" key="5">
    <source>
        <dbReference type="ARBA" id="ARBA00017303"/>
    </source>
</evidence>
<dbReference type="GO" id="GO:0004556">
    <property type="term" value="F:alpha-amylase activity"/>
    <property type="evidence" value="ECO:0007669"/>
    <property type="project" value="UniProtKB-EC"/>
</dbReference>
<dbReference type="EC" id="3.2.1.1" evidence="4"/>
<evidence type="ECO:0000256" key="14">
    <source>
        <dbReference type="SAM" id="Phobius"/>
    </source>
</evidence>